<dbReference type="NCBIfam" id="TIGR02888">
    <property type="entry name" value="spore_YlmC_YmxH"/>
    <property type="match status" value="1"/>
</dbReference>
<evidence type="ECO:0000313" key="2">
    <source>
        <dbReference type="EMBL" id="SDI66608.1"/>
    </source>
</evidence>
<evidence type="ECO:0000259" key="1">
    <source>
        <dbReference type="Pfam" id="PF05239"/>
    </source>
</evidence>
<proteinExistence type="predicted"/>
<sequence length="85" mass="9353">MLKITDLQSKEVVNVQTGKRLGSLGDVDINLTTGAIDYLIITGAGRLLGMFGRDDEVIIPWQQIAKIGTDVILVYVYGTEESFHQ</sequence>
<dbReference type="Proteomes" id="UP000198853">
    <property type="component" value="Unassembled WGS sequence"/>
</dbReference>
<dbReference type="RefSeq" id="WP_090397313.1">
    <property type="nucleotide sequence ID" value="NZ_FNEN01000004.1"/>
</dbReference>
<gene>
    <name evidence="2" type="ORF">SAMN04488123_104137</name>
</gene>
<dbReference type="SUPFAM" id="SSF50346">
    <property type="entry name" value="PRC-barrel domain"/>
    <property type="match status" value="1"/>
</dbReference>
<dbReference type="InterPro" id="IPR014238">
    <property type="entry name" value="Spore_YlmC/YmxH"/>
</dbReference>
<protein>
    <submittedName>
        <fullName evidence="2">Sporulation protein, YlmC/YmxH family</fullName>
    </submittedName>
</protein>
<reference evidence="2 3" key="1">
    <citation type="submission" date="2016-10" db="EMBL/GenBank/DDBJ databases">
        <authorList>
            <person name="de Groot N.N."/>
        </authorList>
    </citation>
    <scope>NUCLEOTIDE SEQUENCE [LARGE SCALE GENOMIC DNA]</scope>
    <source>
        <strain evidence="2 3">DSM 21771</strain>
    </source>
</reference>
<dbReference type="PANTHER" id="PTHR40061">
    <property type="entry name" value="SPORULATION PROTEIN YLMC-RELATED"/>
    <property type="match status" value="1"/>
</dbReference>
<dbReference type="OrthoDB" id="6024937at2"/>
<dbReference type="EMBL" id="FNEN01000004">
    <property type="protein sequence ID" value="SDI66608.1"/>
    <property type="molecule type" value="Genomic_DNA"/>
</dbReference>
<name>A0A1G8MF23_9BACI</name>
<organism evidence="2 3">
    <name type="scientific">Natribacillus halophilus</name>
    <dbReference type="NCBI Taxonomy" id="549003"/>
    <lineage>
        <taxon>Bacteria</taxon>
        <taxon>Bacillati</taxon>
        <taxon>Bacillota</taxon>
        <taxon>Bacilli</taxon>
        <taxon>Bacillales</taxon>
        <taxon>Bacillaceae</taxon>
        <taxon>Natribacillus</taxon>
    </lineage>
</organism>
<dbReference type="Pfam" id="PF05239">
    <property type="entry name" value="PRC"/>
    <property type="match status" value="1"/>
</dbReference>
<evidence type="ECO:0000313" key="3">
    <source>
        <dbReference type="Proteomes" id="UP000198853"/>
    </source>
</evidence>
<dbReference type="AlphaFoldDB" id="A0A1G8MF23"/>
<accession>A0A1G8MF23</accession>
<dbReference type="PANTHER" id="PTHR40061:SF1">
    <property type="entry name" value="SPORULATION PROTEIN YLMC-RELATED"/>
    <property type="match status" value="1"/>
</dbReference>
<dbReference type="InterPro" id="IPR011033">
    <property type="entry name" value="PRC_barrel-like_sf"/>
</dbReference>
<feature type="domain" description="PRC-barrel" evidence="1">
    <location>
        <begin position="2"/>
        <end position="74"/>
    </location>
</feature>
<dbReference type="Gene3D" id="2.30.30.240">
    <property type="entry name" value="PRC-barrel domain"/>
    <property type="match status" value="1"/>
</dbReference>
<keyword evidence="3" id="KW-1185">Reference proteome</keyword>
<dbReference type="InterPro" id="IPR027275">
    <property type="entry name" value="PRC-brl_dom"/>
</dbReference>